<accession>A0A498RFS0</accession>
<keyword evidence="2" id="KW-1185">Reference proteome</keyword>
<proteinExistence type="predicted"/>
<organism evidence="1 2">
    <name type="scientific">Lucifera butyrica</name>
    <dbReference type="NCBI Taxonomy" id="1351585"/>
    <lineage>
        <taxon>Bacteria</taxon>
        <taxon>Bacillati</taxon>
        <taxon>Bacillota</taxon>
        <taxon>Negativicutes</taxon>
        <taxon>Veillonellales</taxon>
        <taxon>Veillonellaceae</taxon>
        <taxon>Lucifera</taxon>
    </lineage>
</organism>
<dbReference type="AlphaFoldDB" id="A0A498RFS0"/>
<dbReference type="Proteomes" id="UP000277811">
    <property type="component" value="Unassembled WGS sequence"/>
</dbReference>
<evidence type="ECO:0000313" key="2">
    <source>
        <dbReference type="Proteomes" id="UP000277811"/>
    </source>
</evidence>
<gene>
    <name evidence="1" type="ORF">LUCI_3213</name>
</gene>
<name>A0A498RFS0_9FIRM</name>
<reference evidence="1 2" key="1">
    <citation type="submission" date="2018-06" db="EMBL/GenBank/DDBJ databases">
        <authorList>
            <person name="Strepis N."/>
        </authorList>
    </citation>
    <scope>NUCLEOTIDE SEQUENCE [LARGE SCALE GENOMIC DNA]</scope>
    <source>
        <strain evidence="1">LUCI</strain>
    </source>
</reference>
<dbReference type="EMBL" id="UPPP01000083">
    <property type="protein sequence ID" value="VBB07948.1"/>
    <property type="molecule type" value="Genomic_DNA"/>
</dbReference>
<sequence length="46" mass="5512">MRFRYSSLGKRHVQRFFKRLPMDTGLDWNFASPLVWKAVDEDNPAK</sequence>
<dbReference type="RefSeq" id="WP_165866024.1">
    <property type="nucleotide sequence ID" value="NZ_UPPP01000083.1"/>
</dbReference>
<evidence type="ECO:0000313" key="1">
    <source>
        <dbReference type="EMBL" id="VBB07948.1"/>
    </source>
</evidence>
<protein>
    <submittedName>
        <fullName evidence="1">Uncharacterized protein</fullName>
    </submittedName>
</protein>